<keyword evidence="1" id="KW-0378">Hydrolase</keyword>
<dbReference type="EMBL" id="MU273599">
    <property type="protein sequence ID" value="KAI0030945.1"/>
    <property type="molecule type" value="Genomic_DNA"/>
</dbReference>
<comment type="caution">
    <text evidence="1">The sequence shown here is derived from an EMBL/GenBank/DDBJ whole genome shotgun (WGS) entry which is preliminary data.</text>
</comment>
<accession>A0ACB8QGY5</accession>
<evidence type="ECO:0000313" key="2">
    <source>
        <dbReference type="Proteomes" id="UP000814128"/>
    </source>
</evidence>
<proteinExistence type="predicted"/>
<keyword evidence="2" id="KW-1185">Reference proteome</keyword>
<sequence>MLYKVLCLGLVSCVAAFALPPEIASLTGLSDSQFDELLPRASCPESINGTGIISGPSFPDEIDILKRNSFVKRDGVKLTLLGEEFRPVGANIYWLGLDENVIPDPSYPSRTRVLEAFADVVAMGGNAVRGHTLGISVGNPLSVEPSLDVFNHDAYEAIDFAVTAARIYGLKLVLPLIDNYNYYHGGKYQFIGWHGIAFNGTGANITPEDVGAYFYNTTSIVESFKRYIINHLTHVNRYTGLALKDDPTIFAWESGNELSAARFGDGPAPAAWTKEIGQLIKGLAPKQLFMDGSYGVFPETLDNEIVDIFGDHFYPPNITRLREGASMVHAAGRNYFSGELDWTGGGDDLTRFLSTVTEIEGAGDAYWSLFGHDDECCQYVEHDDGTFTSFYYLRANSPNVSFVDRGKILIDHAAQITGKPAPKTFQKATCPQTSFPKALIPPGFPL</sequence>
<reference evidence="1" key="1">
    <citation type="submission" date="2021-02" db="EMBL/GenBank/DDBJ databases">
        <authorList>
            <consortium name="DOE Joint Genome Institute"/>
            <person name="Ahrendt S."/>
            <person name="Looney B.P."/>
            <person name="Miyauchi S."/>
            <person name="Morin E."/>
            <person name="Drula E."/>
            <person name="Courty P.E."/>
            <person name="Chicoki N."/>
            <person name="Fauchery L."/>
            <person name="Kohler A."/>
            <person name="Kuo A."/>
            <person name="Labutti K."/>
            <person name="Pangilinan J."/>
            <person name="Lipzen A."/>
            <person name="Riley R."/>
            <person name="Andreopoulos W."/>
            <person name="He G."/>
            <person name="Johnson J."/>
            <person name="Barry K.W."/>
            <person name="Grigoriev I.V."/>
            <person name="Nagy L."/>
            <person name="Hibbett D."/>
            <person name="Henrissat B."/>
            <person name="Matheny P.B."/>
            <person name="Labbe J."/>
            <person name="Martin F."/>
        </authorList>
    </citation>
    <scope>NUCLEOTIDE SEQUENCE</scope>
    <source>
        <strain evidence="1">EC-137</strain>
    </source>
</reference>
<organism evidence="1 2">
    <name type="scientific">Vararia minispora EC-137</name>
    <dbReference type="NCBI Taxonomy" id="1314806"/>
    <lineage>
        <taxon>Eukaryota</taxon>
        <taxon>Fungi</taxon>
        <taxon>Dikarya</taxon>
        <taxon>Basidiomycota</taxon>
        <taxon>Agaricomycotina</taxon>
        <taxon>Agaricomycetes</taxon>
        <taxon>Russulales</taxon>
        <taxon>Lachnocladiaceae</taxon>
        <taxon>Vararia</taxon>
    </lineage>
</organism>
<reference evidence="1" key="2">
    <citation type="journal article" date="2022" name="New Phytol.">
        <title>Evolutionary transition to the ectomycorrhizal habit in the genomes of a hyperdiverse lineage of mushroom-forming fungi.</title>
        <authorList>
            <person name="Looney B."/>
            <person name="Miyauchi S."/>
            <person name="Morin E."/>
            <person name="Drula E."/>
            <person name="Courty P.E."/>
            <person name="Kohler A."/>
            <person name="Kuo A."/>
            <person name="LaButti K."/>
            <person name="Pangilinan J."/>
            <person name="Lipzen A."/>
            <person name="Riley R."/>
            <person name="Andreopoulos W."/>
            <person name="He G."/>
            <person name="Johnson J."/>
            <person name="Nolan M."/>
            <person name="Tritt A."/>
            <person name="Barry K.W."/>
            <person name="Grigoriev I.V."/>
            <person name="Nagy L.G."/>
            <person name="Hibbett D."/>
            <person name="Henrissat B."/>
            <person name="Matheny P.B."/>
            <person name="Labbe J."/>
            <person name="Martin F.M."/>
        </authorList>
    </citation>
    <scope>NUCLEOTIDE SEQUENCE</scope>
    <source>
        <strain evidence="1">EC-137</strain>
    </source>
</reference>
<protein>
    <submittedName>
        <fullName evidence="1">Glycoside hydrolase</fullName>
    </submittedName>
</protein>
<dbReference type="Proteomes" id="UP000814128">
    <property type="component" value="Unassembled WGS sequence"/>
</dbReference>
<evidence type="ECO:0000313" key="1">
    <source>
        <dbReference type="EMBL" id="KAI0030945.1"/>
    </source>
</evidence>
<gene>
    <name evidence="1" type="ORF">K488DRAFT_53110</name>
</gene>
<name>A0ACB8QGY5_9AGAM</name>